<evidence type="ECO:0000313" key="1">
    <source>
        <dbReference type="EMBL" id="QXT62448.1"/>
    </source>
</evidence>
<name>A0ABX8SJX8_9ACTN</name>
<dbReference type="Proteomes" id="UP000824504">
    <property type="component" value="Chromosome"/>
</dbReference>
<evidence type="ECO:0000313" key="2">
    <source>
        <dbReference type="Proteomes" id="UP000824504"/>
    </source>
</evidence>
<accession>A0ABX8SJX8</accession>
<dbReference type="RefSeq" id="WP_219081324.1">
    <property type="nucleotide sequence ID" value="NZ_CP079216.1"/>
</dbReference>
<sequence>MGTKGRKLAPIRLEVPYTAPPPELTSLDVGIARLLRRPSASYELEVTVLDAPDGRLLRDGVIVAHRVVGGIGQWFLSAARWRPHLPARQIEPLGADGDLPPVFAQLLRPLIRHQIIGPLAGLHCVRDEWTLRGVDGSGIAHVRDEKVRVRRDSMTTARYREVTITPTKGLTGDQRRFLLAAADRINATEVDAFPSLQRRLGAPATGLTNFPPVRDTTRDDTLEEFVSAVFCRHLHAIVTADLDRRAAGGDDLSQVNDRLWAFGRDLRGLASVLDPSWRESVEKLLVGLPFSTQTEIDPPTLAVLDALVGAVPAPRLGDLSQRHAAQMLFQPADQGASILGDRCLALTVDAPDEQWQAALRAAEQLEVVAAVASPLFGKELRRLRGLLDVIIDELRDCALGPFRGEPELDGLSARQAYQLGVDTERARSAVAHRRQTFIDQWPSRVEVARKQLRKARNR</sequence>
<reference evidence="1 2" key="1">
    <citation type="submission" date="2021-07" db="EMBL/GenBank/DDBJ databases">
        <title>complete genome sequencing of Tessaracoccus sp.J1M15.</title>
        <authorList>
            <person name="Bae J.-W."/>
            <person name="Kim D.-y."/>
        </authorList>
    </citation>
    <scope>NUCLEOTIDE SEQUENCE [LARGE SCALE GENOMIC DNA]</scope>
    <source>
        <strain evidence="1 2">J1M15</strain>
    </source>
</reference>
<keyword evidence="2" id="KW-1185">Reference proteome</keyword>
<proteinExistence type="predicted"/>
<gene>
    <name evidence="1" type="ORF">KDB89_11940</name>
</gene>
<organism evidence="1 2">
    <name type="scientific">Tessaracoccus palaemonis</name>
    <dbReference type="NCBI Taxonomy" id="2829499"/>
    <lineage>
        <taxon>Bacteria</taxon>
        <taxon>Bacillati</taxon>
        <taxon>Actinomycetota</taxon>
        <taxon>Actinomycetes</taxon>
        <taxon>Propionibacteriales</taxon>
        <taxon>Propionibacteriaceae</taxon>
        <taxon>Tessaracoccus</taxon>
    </lineage>
</organism>
<dbReference type="EMBL" id="CP079216">
    <property type="protein sequence ID" value="QXT62448.1"/>
    <property type="molecule type" value="Genomic_DNA"/>
</dbReference>
<protein>
    <submittedName>
        <fullName evidence="1">Uncharacterized protein</fullName>
    </submittedName>
</protein>